<keyword evidence="4" id="KW-1133">Transmembrane helix</keyword>
<dbReference type="Gene3D" id="1.25.40.10">
    <property type="entry name" value="Tetratricopeptide repeat domain"/>
    <property type="match status" value="2"/>
</dbReference>
<keyword evidence="4" id="KW-0472">Membrane</keyword>
<dbReference type="PROSITE" id="PS50005">
    <property type="entry name" value="TPR"/>
    <property type="match status" value="1"/>
</dbReference>
<dbReference type="InterPro" id="IPR051685">
    <property type="entry name" value="Ycf3/AcsC/BcsC/TPR_MFPF"/>
</dbReference>
<evidence type="ECO:0000313" key="6">
    <source>
        <dbReference type="Proteomes" id="UP000321168"/>
    </source>
</evidence>
<evidence type="ECO:0000256" key="4">
    <source>
        <dbReference type="SAM" id="Phobius"/>
    </source>
</evidence>
<gene>
    <name evidence="5" type="ORF">FRX97_10495</name>
</gene>
<keyword evidence="1" id="KW-0677">Repeat</keyword>
<feature type="repeat" description="TPR" evidence="3">
    <location>
        <begin position="138"/>
        <end position="171"/>
    </location>
</feature>
<dbReference type="OrthoDB" id="9808622at2"/>
<dbReference type="PANTHER" id="PTHR44943">
    <property type="entry name" value="CELLULOSE SYNTHASE OPERON PROTEIN C"/>
    <property type="match status" value="1"/>
</dbReference>
<comment type="caution">
    <text evidence="5">The sequence shown here is derived from an EMBL/GenBank/DDBJ whole genome shotgun (WGS) entry which is preliminary data.</text>
</comment>
<evidence type="ECO:0000313" key="5">
    <source>
        <dbReference type="EMBL" id="TXC76172.1"/>
    </source>
</evidence>
<protein>
    <submittedName>
        <fullName evidence="5">Tetratricopeptide repeat protein</fullName>
    </submittedName>
</protein>
<feature type="transmembrane region" description="Helical" evidence="4">
    <location>
        <begin position="30"/>
        <end position="48"/>
    </location>
</feature>
<dbReference type="EMBL" id="VORB01000010">
    <property type="protein sequence ID" value="TXC76172.1"/>
    <property type="molecule type" value="Genomic_DNA"/>
</dbReference>
<sequence length="226" mass="25329">MSDNKPEEKIVDVDKVYSQSEDFFEKNKKQITLVGGVLVAILGIFLAYKNLYQKPRIEEAKELMWKAEYYFEIDSLDKAIQGDGTNFGFEYIASEYSGTPSGNLAHYYLGISYLKKSQFEMAIDHLKAADLDDKIVGAIAKGGIGDAYVELGVFDKALDYYSKAISHSDNSFSAPLYLMKKATLLEEMGQFDKALKAYEQIKSKYPESAEAQDIDKYIARASSFAG</sequence>
<dbReference type="SUPFAM" id="SSF48452">
    <property type="entry name" value="TPR-like"/>
    <property type="match status" value="1"/>
</dbReference>
<dbReference type="Proteomes" id="UP000321168">
    <property type="component" value="Unassembled WGS sequence"/>
</dbReference>
<accession>A0A5C6US66</accession>
<dbReference type="PANTHER" id="PTHR44943:SF8">
    <property type="entry name" value="TPR REPEAT-CONTAINING PROTEIN MJ0263"/>
    <property type="match status" value="1"/>
</dbReference>
<dbReference type="InterPro" id="IPR019734">
    <property type="entry name" value="TPR_rpt"/>
</dbReference>
<dbReference type="RefSeq" id="WP_147015174.1">
    <property type="nucleotide sequence ID" value="NZ_VORB01000010.1"/>
</dbReference>
<keyword evidence="2 3" id="KW-0802">TPR repeat</keyword>
<evidence type="ECO:0000256" key="2">
    <source>
        <dbReference type="ARBA" id="ARBA00022803"/>
    </source>
</evidence>
<keyword evidence="4" id="KW-0812">Transmembrane</keyword>
<dbReference type="Pfam" id="PF13174">
    <property type="entry name" value="TPR_6"/>
    <property type="match status" value="1"/>
</dbReference>
<keyword evidence="6" id="KW-1185">Reference proteome</keyword>
<proteinExistence type="predicted"/>
<dbReference type="SMART" id="SM00028">
    <property type="entry name" value="TPR"/>
    <property type="match status" value="3"/>
</dbReference>
<organism evidence="5 6">
    <name type="scientific">Luteibaculum oceani</name>
    <dbReference type="NCBI Taxonomy" id="1294296"/>
    <lineage>
        <taxon>Bacteria</taxon>
        <taxon>Pseudomonadati</taxon>
        <taxon>Bacteroidota</taxon>
        <taxon>Flavobacteriia</taxon>
        <taxon>Flavobacteriales</taxon>
        <taxon>Luteibaculaceae</taxon>
        <taxon>Luteibaculum</taxon>
    </lineage>
</organism>
<evidence type="ECO:0000256" key="3">
    <source>
        <dbReference type="PROSITE-ProRule" id="PRU00339"/>
    </source>
</evidence>
<dbReference type="AlphaFoldDB" id="A0A5C6US66"/>
<reference evidence="5 6" key="1">
    <citation type="submission" date="2019-08" db="EMBL/GenBank/DDBJ databases">
        <title>Genome of Luteibaculum oceani JCM 18817.</title>
        <authorList>
            <person name="Bowman J.P."/>
        </authorList>
    </citation>
    <scope>NUCLEOTIDE SEQUENCE [LARGE SCALE GENOMIC DNA]</scope>
    <source>
        <strain evidence="5 6">JCM 18817</strain>
    </source>
</reference>
<dbReference type="InterPro" id="IPR011990">
    <property type="entry name" value="TPR-like_helical_dom_sf"/>
</dbReference>
<name>A0A5C6US66_9FLAO</name>
<evidence type="ECO:0000256" key="1">
    <source>
        <dbReference type="ARBA" id="ARBA00022737"/>
    </source>
</evidence>